<dbReference type="EMBL" id="JBBPFD010000015">
    <property type="protein sequence ID" value="KAK7896312.1"/>
    <property type="molecule type" value="Genomic_DNA"/>
</dbReference>
<sequence length="200" mass="21736">MFVQRDSKGCSPEQSEAVPAKECPGCGGLHLCKNILLSGACAFLQTRRGCSYPHDLHSEYNLQVLREFGLETLNRLSCVCFCCRATAYYCHRSAMTTIIVVVARATVSVCTSKPSAPPVLGLSSEPCASPQSVSRRTLALKHKADKVTSELLSVPGEQLRYGTRRTMALPRKPKASMDQANLNPTALQLQETPVTSEFAS</sequence>
<gene>
    <name evidence="3" type="ORF">WMY93_021637</name>
</gene>
<reference evidence="4" key="1">
    <citation type="submission" date="2024-04" db="EMBL/GenBank/DDBJ databases">
        <title>Salinicola lusitanus LLJ914,a marine bacterium isolated from the Okinawa Trough.</title>
        <authorList>
            <person name="Li J."/>
        </authorList>
    </citation>
    <scope>NUCLEOTIDE SEQUENCE [LARGE SCALE GENOMIC DNA]</scope>
</reference>
<feature type="domain" description="PARP12-like CCCH zinc finger tandem" evidence="2">
    <location>
        <begin position="20"/>
        <end position="61"/>
    </location>
</feature>
<feature type="compositionally biased region" description="Polar residues" evidence="1">
    <location>
        <begin position="178"/>
        <end position="200"/>
    </location>
</feature>
<dbReference type="AlphaFoldDB" id="A0AAW0NLR5"/>
<comment type="caution">
    <text evidence="3">The sequence shown here is derived from an EMBL/GenBank/DDBJ whole genome shotgun (WGS) entry which is preliminary data.</text>
</comment>
<dbReference type="InterPro" id="IPR057602">
    <property type="entry name" value="Zfn-CCCH_PARP12"/>
</dbReference>
<evidence type="ECO:0000259" key="2">
    <source>
        <dbReference type="Pfam" id="PF25261"/>
    </source>
</evidence>
<proteinExistence type="predicted"/>
<evidence type="ECO:0000256" key="1">
    <source>
        <dbReference type="SAM" id="MobiDB-lite"/>
    </source>
</evidence>
<organism evidence="3 4">
    <name type="scientific">Mugilogobius chulae</name>
    <name type="common">yellowstripe goby</name>
    <dbReference type="NCBI Taxonomy" id="88201"/>
    <lineage>
        <taxon>Eukaryota</taxon>
        <taxon>Metazoa</taxon>
        <taxon>Chordata</taxon>
        <taxon>Craniata</taxon>
        <taxon>Vertebrata</taxon>
        <taxon>Euteleostomi</taxon>
        <taxon>Actinopterygii</taxon>
        <taxon>Neopterygii</taxon>
        <taxon>Teleostei</taxon>
        <taxon>Neoteleostei</taxon>
        <taxon>Acanthomorphata</taxon>
        <taxon>Gobiaria</taxon>
        <taxon>Gobiiformes</taxon>
        <taxon>Gobioidei</taxon>
        <taxon>Gobiidae</taxon>
        <taxon>Gobionellinae</taxon>
        <taxon>Mugilogobius</taxon>
    </lineage>
</organism>
<accession>A0AAW0NLR5</accession>
<protein>
    <recommendedName>
        <fullName evidence="2">PARP12-like CCCH zinc finger tandem domain-containing protein</fullName>
    </recommendedName>
</protein>
<evidence type="ECO:0000313" key="4">
    <source>
        <dbReference type="Proteomes" id="UP001460270"/>
    </source>
</evidence>
<dbReference type="Proteomes" id="UP001460270">
    <property type="component" value="Unassembled WGS sequence"/>
</dbReference>
<feature type="region of interest" description="Disordered" evidence="1">
    <location>
        <begin position="170"/>
        <end position="200"/>
    </location>
</feature>
<keyword evidence="4" id="KW-1185">Reference proteome</keyword>
<dbReference type="Pfam" id="PF25261">
    <property type="entry name" value="zf-CCCH_PARP12"/>
    <property type="match status" value="1"/>
</dbReference>
<name>A0AAW0NLR5_9GOBI</name>
<evidence type="ECO:0000313" key="3">
    <source>
        <dbReference type="EMBL" id="KAK7896312.1"/>
    </source>
</evidence>